<name>A0A9P6KD21_9FUNG</name>
<proteinExistence type="inferred from homology"/>
<dbReference type="InterPro" id="IPR027417">
    <property type="entry name" value="P-loop_NTPase"/>
</dbReference>
<dbReference type="GO" id="GO:0043024">
    <property type="term" value="F:ribosomal small subunit binding"/>
    <property type="evidence" value="ECO:0007669"/>
    <property type="project" value="TreeGrafter"/>
</dbReference>
<reference evidence="8" key="1">
    <citation type="journal article" date="2020" name="Fungal Divers.">
        <title>Resolving the Mortierellaceae phylogeny through synthesis of multi-gene phylogenetics and phylogenomics.</title>
        <authorList>
            <person name="Vandepol N."/>
            <person name="Liber J."/>
            <person name="Desiro A."/>
            <person name="Na H."/>
            <person name="Kennedy M."/>
            <person name="Barry K."/>
            <person name="Grigoriev I.V."/>
            <person name="Miller A.N."/>
            <person name="O'Donnell K."/>
            <person name="Stajich J.E."/>
            <person name="Bonito G."/>
        </authorList>
    </citation>
    <scope>NUCLEOTIDE SEQUENCE</scope>
    <source>
        <strain evidence="8">KOD1015</strain>
    </source>
</reference>
<dbReference type="PANTHER" id="PTHR42698:SF1">
    <property type="entry name" value="GTPASE ERA, MITOCHONDRIAL"/>
    <property type="match status" value="1"/>
</dbReference>
<comment type="caution">
    <text evidence="8">The sequence shown here is derived from an EMBL/GenBank/DDBJ whole genome shotgun (WGS) entry which is preliminary data.</text>
</comment>
<sequence length="449" mass="51736">MNNFIRLTATLARRSQPQHIRHYARQGPPRRLPTEDRHFARPGPPRRPPTEDRRFARSGPPRRLPTEDMIYSSRSLELLKKTLEDKKTKLKEIRERYQGVVSTEPSEEDTSQKTERNSNQNEEETPPVRKSKTPDLTPPLFVAPADMSLRLPKAIEKFEQPKDPHTLKIAIIGSPNVGKSTIVNDLVRSTVSVVSVRPHTTRERVSAVMTSDNKQVVFYDTPGVVPEKNISRLNRELVTASWKAIEEADHLLIVMDCRKLLKHTLVTEDYIFQRLEDLERKVPATLVFNKMDLVNPADEKLQDYENKACLRYPHFVKSIYTTTQAPRNGMPELRSHLLRLAQPGDWMFPPDMKSDRSVMGLLEDLIRAEIYETFKLPYHIKQENAGWTEMENNVLRIDQNLIVNKPGLKKMLVGTQGQVIADITQKARKNIGSALQRRIMLNLQVKIRK</sequence>
<dbReference type="InterPro" id="IPR005662">
    <property type="entry name" value="GTPase_Era-like"/>
</dbReference>
<dbReference type="AlphaFoldDB" id="A0A9P6KD21"/>
<dbReference type="EMBL" id="JAABOA010002174">
    <property type="protein sequence ID" value="KAF9580270.1"/>
    <property type="molecule type" value="Genomic_DNA"/>
</dbReference>
<evidence type="ECO:0000259" key="7">
    <source>
        <dbReference type="Pfam" id="PF07650"/>
    </source>
</evidence>
<dbReference type="NCBIfam" id="TIGR00231">
    <property type="entry name" value="small_GTP"/>
    <property type="match status" value="1"/>
</dbReference>
<dbReference type="PRINTS" id="PR00326">
    <property type="entry name" value="GTP1OBG"/>
</dbReference>
<dbReference type="SUPFAM" id="SSF52540">
    <property type="entry name" value="P-loop containing nucleoside triphosphate hydrolases"/>
    <property type="match status" value="1"/>
</dbReference>
<dbReference type="Gene3D" id="3.30.300.20">
    <property type="match status" value="1"/>
</dbReference>
<keyword evidence="2" id="KW-0547">Nucleotide-binding</keyword>
<evidence type="ECO:0000256" key="5">
    <source>
        <dbReference type="SAM" id="MobiDB-lite"/>
    </source>
</evidence>
<dbReference type="InterPro" id="IPR005225">
    <property type="entry name" value="Small_GTP-bd"/>
</dbReference>
<dbReference type="InterPro" id="IPR009019">
    <property type="entry name" value="KH_sf_prok-type"/>
</dbReference>
<dbReference type="OrthoDB" id="188276at2759"/>
<evidence type="ECO:0000256" key="2">
    <source>
        <dbReference type="ARBA" id="ARBA00022741"/>
    </source>
</evidence>
<dbReference type="Pfam" id="PF07650">
    <property type="entry name" value="KH_2"/>
    <property type="match status" value="1"/>
</dbReference>
<feature type="region of interest" description="Disordered" evidence="5">
    <location>
        <begin position="13"/>
        <end position="69"/>
    </location>
</feature>
<dbReference type="CDD" id="cd22534">
    <property type="entry name" value="KH-II_Era"/>
    <property type="match status" value="1"/>
</dbReference>
<dbReference type="GO" id="GO:0005525">
    <property type="term" value="F:GTP binding"/>
    <property type="evidence" value="ECO:0007669"/>
    <property type="project" value="UniProtKB-KW"/>
</dbReference>
<keyword evidence="4" id="KW-0342">GTP-binding</keyword>
<dbReference type="Pfam" id="PF01926">
    <property type="entry name" value="MMR_HSR1"/>
    <property type="match status" value="1"/>
</dbReference>
<dbReference type="GO" id="GO:0000028">
    <property type="term" value="P:ribosomal small subunit assembly"/>
    <property type="evidence" value="ECO:0007669"/>
    <property type="project" value="TreeGrafter"/>
</dbReference>
<dbReference type="NCBIfam" id="TIGR00436">
    <property type="entry name" value="era"/>
    <property type="match status" value="1"/>
</dbReference>
<evidence type="ECO:0000256" key="4">
    <source>
        <dbReference type="ARBA" id="ARBA00023134"/>
    </source>
</evidence>
<dbReference type="Gene3D" id="3.40.50.300">
    <property type="entry name" value="P-loop containing nucleotide triphosphate hydrolases"/>
    <property type="match status" value="1"/>
</dbReference>
<feature type="domain" description="G" evidence="6">
    <location>
        <begin position="168"/>
        <end position="290"/>
    </location>
</feature>
<dbReference type="InterPro" id="IPR004044">
    <property type="entry name" value="KH_dom_type_2"/>
</dbReference>
<protein>
    <submittedName>
        <fullName evidence="8">Era Like 12S Mitochondrial RRNA Chaperone 1</fullName>
    </submittedName>
</protein>
<keyword evidence="9" id="KW-1185">Reference proteome</keyword>
<dbReference type="Proteomes" id="UP000780801">
    <property type="component" value="Unassembled WGS sequence"/>
</dbReference>
<accession>A0A9P6KD21</accession>
<evidence type="ECO:0000313" key="9">
    <source>
        <dbReference type="Proteomes" id="UP000780801"/>
    </source>
</evidence>
<dbReference type="PANTHER" id="PTHR42698">
    <property type="entry name" value="GTPASE ERA"/>
    <property type="match status" value="1"/>
</dbReference>
<gene>
    <name evidence="8" type="primary">ERAL1</name>
    <name evidence="8" type="ORF">BGW38_003150</name>
</gene>
<keyword evidence="3" id="KW-0694">RNA-binding</keyword>
<evidence type="ECO:0000256" key="1">
    <source>
        <dbReference type="ARBA" id="ARBA00007921"/>
    </source>
</evidence>
<comment type="similarity">
    <text evidence="1">Belongs to the TRAFAC class TrmE-Era-EngA-EngB-Septin-like GTPase superfamily. Era GTPase family.</text>
</comment>
<dbReference type="InterPro" id="IPR015946">
    <property type="entry name" value="KH_dom-like_a/b"/>
</dbReference>
<dbReference type="GO" id="GO:0019843">
    <property type="term" value="F:rRNA binding"/>
    <property type="evidence" value="ECO:0007669"/>
    <property type="project" value="TreeGrafter"/>
</dbReference>
<evidence type="ECO:0000256" key="3">
    <source>
        <dbReference type="ARBA" id="ARBA00022884"/>
    </source>
</evidence>
<organism evidence="8 9">
    <name type="scientific">Lunasporangiospora selenospora</name>
    <dbReference type="NCBI Taxonomy" id="979761"/>
    <lineage>
        <taxon>Eukaryota</taxon>
        <taxon>Fungi</taxon>
        <taxon>Fungi incertae sedis</taxon>
        <taxon>Mucoromycota</taxon>
        <taxon>Mortierellomycotina</taxon>
        <taxon>Mortierellomycetes</taxon>
        <taxon>Mortierellales</taxon>
        <taxon>Mortierellaceae</taxon>
        <taxon>Lunasporangiospora</taxon>
    </lineage>
</organism>
<feature type="domain" description="KH type-2" evidence="7">
    <location>
        <begin position="376"/>
        <end position="449"/>
    </location>
</feature>
<dbReference type="InterPro" id="IPR006073">
    <property type="entry name" value="GTP-bd"/>
</dbReference>
<dbReference type="SUPFAM" id="SSF54814">
    <property type="entry name" value="Prokaryotic type KH domain (KH-domain type II)"/>
    <property type="match status" value="1"/>
</dbReference>
<feature type="region of interest" description="Disordered" evidence="5">
    <location>
        <begin position="97"/>
        <end position="136"/>
    </location>
</feature>
<evidence type="ECO:0000259" key="6">
    <source>
        <dbReference type="Pfam" id="PF01926"/>
    </source>
</evidence>
<evidence type="ECO:0000313" key="8">
    <source>
        <dbReference type="EMBL" id="KAF9580270.1"/>
    </source>
</evidence>